<evidence type="ECO:0000256" key="2">
    <source>
        <dbReference type="SAM" id="MobiDB-lite"/>
    </source>
</evidence>
<evidence type="ECO:0000256" key="1">
    <source>
        <dbReference type="ARBA" id="ARBA00022801"/>
    </source>
</evidence>
<accession>A0ABQ3HU55</accession>
<comment type="caution">
    <text evidence="5">The sequence shown here is derived from an EMBL/GenBank/DDBJ whole genome shotgun (WGS) entry which is preliminary data.</text>
</comment>
<name>A0ABQ3HU55_9SPHI</name>
<evidence type="ECO:0000259" key="4">
    <source>
        <dbReference type="Pfam" id="PF00326"/>
    </source>
</evidence>
<organism evidence="5 6">
    <name type="scientific">Sphingobacterium griseoflavum</name>
    <dbReference type="NCBI Taxonomy" id="1474952"/>
    <lineage>
        <taxon>Bacteria</taxon>
        <taxon>Pseudomonadati</taxon>
        <taxon>Bacteroidota</taxon>
        <taxon>Sphingobacteriia</taxon>
        <taxon>Sphingobacteriales</taxon>
        <taxon>Sphingobacteriaceae</taxon>
        <taxon>Sphingobacterium</taxon>
    </lineage>
</organism>
<keyword evidence="1" id="KW-0378">Hydrolase</keyword>
<proteinExistence type="predicted"/>
<keyword evidence="6" id="KW-1185">Reference proteome</keyword>
<feature type="region of interest" description="Disordered" evidence="2">
    <location>
        <begin position="343"/>
        <end position="374"/>
    </location>
</feature>
<dbReference type="EMBL" id="BNAF01000002">
    <property type="protein sequence ID" value="GHE23722.1"/>
    <property type="molecule type" value="Genomic_DNA"/>
</dbReference>
<gene>
    <name evidence="5" type="ORF">GCM10017764_06900</name>
</gene>
<evidence type="ECO:0000313" key="6">
    <source>
        <dbReference type="Proteomes" id="UP000620550"/>
    </source>
</evidence>
<evidence type="ECO:0000256" key="3">
    <source>
        <dbReference type="SAM" id="SignalP"/>
    </source>
</evidence>
<feature type="signal peptide" evidence="3">
    <location>
        <begin position="1"/>
        <end position="20"/>
    </location>
</feature>
<evidence type="ECO:0000313" key="5">
    <source>
        <dbReference type="EMBL" id="GHE23722.1"/>
    </source>
</evidence>
<dbReference type="SUPFAM" id="SSF82171">
    <property type="entry name" value="DPP6 N-terminal domain-like"/>
    <property type="match status" value="1"/>
</dbReference>
<feature type="compositionally biased region" description="Polar residues" evidence="2">
    <location>
        <begin position="343"/>
        <end position="355"/>
    </location>
</feature>
<feature type="domain" description="Peptidase S9 prolyl oligopeptidase catalytic" evidence="4">
    <location>
        <begin position="773"/>
        <end position="942"/>
    </location>
</feature>
<protein>
    <submittedName>
        <fullName evidence="5">Acylaminoacyl-peptidase</fullName>
    </submittedName>
</protein>
<dbReference type="InterPro" id="IPR011042">
    <property type="entry name" value="6-blade_b-propeller_TolB-like"/>
</dbReference>
<keyword evidence="3" id="KW-0732">Signal</keyword>
<dbReference type="PANTHER" id="PTHR42776">
    <property type="entry name" value="SERINE PEPTIDASE S9 FAMILY MEMBER"/>
    <property type="match status" value="1"/>
</dbReference>
<dbReference type="InterPro" id="IPR001375">
    <property type="entry name" value="Peptidase_S9_cat"/>
</dbReference>
<dbReference type="Gene3D" id="3.40.50.1820">
    <property type="entry name" value="alpha/beta hydrolase"/>
    <property type="match status" value="1"/>
</dbReference>
<dbReference type="Proteomes" id="UP000620550">
    <property type="component" value="Unassembled WGS sequence"/>
</dbReference>
<dbReference type="Gene3D" id="2.130.10.120">
    <property type="entry name" value="Prolyl oligopeptidase, N-terminal domain"/>
    <property type="match status" value="1"/>
</dbReference>
<dbReference type="InterPro" id="IPR029058">
    <property type="entry name" value="AB_hydrolase_fold"/>
</dbReference>
<dbReference type="Gene3D" id="2.120.10.30">
    <property type="entry name" value="TolB, C-terminal domain"/>
    <property type="match status" value="1"/>
</dbReference>
<dbReference type="SUPFAM" id="SSF53474">
    <property type="entry name" value="alpha/beta-Hydrolases"/>
    <property type="match status" value="1"/>
</dbReference>
<feature type="chain" id="PRO_5047361397" evidence="3">
    <location>
        <begin position="21"/>
        <end position="973"/>
    </location>
</feature>
<sequence length="973" mass="108840">MTYKFILLCISQLVLGLTHAQEKNTPLTWQDIPSWTYNRTGMAVPSPDGKWIGYIAGPTQGDLTLNLKTTANSSQQYHYPIGGQNSGITFSEHSNFVAFYQSPDYKTIKSNEKAKKPNLKKLRLVSLKDTASVVFENVQKFDFSNEDGNWLALRFDSPTPAQKNETAGKGANLLLYNLNNKKKFNIGSVHDYAFNKNGTLLAYSVDADGQNGNGIFLLNLNTGLTTVIQNDEATFSKINWNKEGTAFSLLKSKKNKDYKTPVYSLIGVRNVLAKNPETHSYTGLKEQQITAGYGISENSVPYWSKDLSRIFFGIAKIEKTNVQPEKTQDAKVDSLAQNVKSAGLVDSTQRSTDSTAAALATKSPQKPATNKKELEKPDMTIWNWQDKRLQSSQRTQLERDKKFNIMSAWEIASDKFVSLADSNLRSISLAPNQKIGYGLDFSPYEFTSNLDGQRFADVYIVDIATSERRLAIEKLYLNASFSTSFSPTSSHILYYNEGDYYVLDVKTLAKTNITKNIPTSFISVTDDHNVSKPATGTFGWTHDGRFVLLKDNYDLWKVSLDGKSHQQLTDNWKSKKLFATSYNNIYPDDEDIDLSKDQYFGVMDDNNKQTGIALLPAKSDKMQVLTLEDAYIGPVNKVKHASAFFYSRQTPTVSPELYMSTDKMLTSPVKLVADSAKQLLSAGSKLISYISDHGDTLQAVLYLPANYVEGQTYPTITYIYERLTNGKNSYSLPAYPGGGFNRAMYTSNGYAVLMPDIKYKLNDPGMSAVACVVPAVKAAVATGIVDEKNVAIHGHSWGGYQTSFLITQTNIFKAAVAGAPLTNMISMYSLIYWNSGSSNQSIFESSQGRLTTGYWDNWDAYARNSPIFHIKNVQTPLIIMHNDKDGAVDYTQGIEYFNGLRRLNKPVVLLTYNGENHGLAKEVNQKDYAVRMMEYFDHYLKGKEAPDWWSKGIDFMALPKHLEDRAFEVSSID</sequence>
<dbReference type="Pfam" id="PF00326">
    <property type="entry name" value="Peptidase_S9"/>
    <property type="match status" value="1"/>
</dbReference>
<dbReference type="PANTHER" id="PTHR42776:SF27">
    <property type="entry name" value="DIPEPTIDYL PEPTIDASE FAMILY MEMBER 6"/>
    <property type="match status" value="1"/>
</dbReference>
<dbReference type="RefSeq" id="WP_189625222.1">
    <property type="nucleotide sequence ID" value="NZ_BNAF01000002.1"/>
</dbReference>
<reference evidence="6" key="1">
    <citation type="journal article" date="2019" name="Int. J. Syst. Evol. Microbiol.">
        <title>The Global Catalogue of Microorganisms (GCM) 10K type strain sequencing project: providing services to taxonomists for standard genome sequencing and annotation.</title>
        <authorList>
            <consortium name="The Broad Institute Genomics Platform"/>
            <consortium name="The Broad Institute Genome Sequencing Center for Infectious Disease"/>
            <person name="Wu L."/>
            <person name="Ma J."/>
        </authorList>
    </citation>
    <scope>NUCLEOTIDE SEQUENCE [LARGE SCALE GENOMIC DNA]</scope>
    <source>
        <strain evidence="6">CGMCC 1.12966</strain>
    </source>
</reference>